<reference evidence="3" key="1">
    <citation type="journal article" date="2005" name="Nature">
        <title>The map-based sequence of the rice genome.</title>
        <authorList>
            <consortium name="International rice genome sequencing project (IRGSP)"/>
            <person name="Matsumoto T."/>
            <person name="Wu J."/>
            <person name="Kanamori H."/>
            <person name="Katayose Y."/>
            <person name="Fujisawa M."/>
            <person name="Namiki N."/>
            <person name="Mizuno H."/>
            <person name="Yamamoto K."/>
            <person name="Antonio B.A."/>
            <person name="Baba T."/>
            <person name="Sakata K."/>
            <person name="Nagamura Y."/>
            <person name="Aoki H."/>
            <person name="Arikawa K."/>
            <person name="Arita K."/>
            <person name="Bito T."/>
            <person name="Chiden Y."/>
            <person name="Fujitsuka N."/>
            <person name="Fukunaka R."/>
            <person name="Hamada M."/>
            <person name="Harada C."/>
            <person name="Hayashi A."/>
            <person name="Hijishita S."/>
            <person name="Honda M."/>
            <person name="Hosokawa S."/>
            <person name="Ichikawa Y."/>
            <person name="Idonuma A."/>
            <person name="Iijima M."/>
            <person name="Ikeda M."/>
            <person name="Ikeno M."/>
            <person name="Ito K."/>
            <person name="Ito S."/>
            <person name="Ito T."/>
            <person name="Ito Y."/>
            <person name="Ito Y."/>
            <person name="Iwabuchi A."/>
            <person name="Kamiya K."/>
            <person name="Karasawa W."/>
            <person name="Kurita K."/>
            <person name="Katagiri S."/>
            <person name="Kikuta A."/>
            <person name="Kobayashi H."/>
            <person name="Kobayashi N."/>
            <person name="Machita K."/>
            <person name="Maehara T."/>
            <person name="Masukawa M."/>
            <person name="Mizubayashi T."/>
            <person name="Mukai Y."/>
            <person name="Nagasaki H."/>
            <person name="Nagata Y."/>
            <person name="Naito S."/>
            <person name="Nakashima M."/>
            <person name="Nakama Y."/>
            <person name="Nakamichi Y."/>
            <person name="Nakamura M."/>
            <person name="Meguro A."/>
            <person name="Negishi M."/>
            <person name="Ohta I."/>
            <person name="Ohta T."/>
            <person name="Okamoto M."/>
            <person name="Ono N."/>
            <person name="Saji S."/>
            <person name="Sakaguchi M."/>
            <person name="Sakai K."/>
            <person name="Shibata M."/>
            <person name="Shimokawa T."/>
            <person name="Song J."/>
            <person name="Takazaki Y."/>
            <person name="Terasawa K."/>
            <person name="Tsugane M."/>
            <person name="Tsuji K."/>
            <person name="Ueda S."/>
            <person name="Waki K."/>
            <person name="Yamagata H."/>
            <person name="Yamamoto M."/>
            <person name="Yamamoto S."/>
            <person name="Yamane H."/>
            <person name="Yoshiki S."/>
            <person name="Yoshihara R."/>
            <person name="Yukawa K."/>
            <person name="Zhong H."/>
            <person name="Yano M."/>
            <person name="Yuan Q."/>
            <person name="Ouyang S."/>
            <person name="Liu J."/>
            <person name="Jones K.M."/>
            <person name="Gansberger K."/>
            <person name="Moffat K."/>
            <person name="Hill J."/>
            <person name="Bera J."/>
            <person name="Fadrosh D."/>
            <person name="Jin S."/>
            <person name="Johri S."/>
            <person name="Kim M."/>
            <person name="Overton L."/>
            <person name="Reardon M."/>
            <person name="Tsitrin T."/>
            <person name="Vuong H."/>
            <person name="Weaver B."/>
            <person name="Ciecko A."/>
            <person name="Tallon L."/>
            <person name="Jackson J."/>
            <person name="Pai G."/>
            <person name="Aken S.V."/>
            <person name="Utterback T."/>
            <person name="Reidmuller S."/>
            <person name="Feldblyum T."/>
            <person name="Hsiao J."/>
            <person name="Zismann V."/>
            <person name="Iobst S."/>
            <person name="de Vazeille A.R."/>
            <person name="Buell C.R."/>
            <person name="Ying K."/>
            <person name="Li Y."/>
            <person name="Lu T."/>
            <person name="Huang Y."/>
            <person name="Zhao Q."/>
            <person name="Feng Q."/>
            <person name="Zhang L."/>
            <person name="Zhu J."/>
            <person name="Weng Q."/>
            <person name="Mu J."/>
            <person name="Lu Y."/>
            <person name="Fan D."/>
            <person name="Liu Y."/>
            <person name="Guan J."/>
            <person name="Zhang Y."/>
            <person name="Yu S."/>
            <person name="Liu X."/>
            <person name="Zhang Y."/>
            <person name="Hong G."/>
            <person name="Han B."/>
            <person name="Choisne N."/>
            <person name="Demange N."/>
            <person name="Orjeda G."/>
            <person name="Samain S."/>
            <person name="Cattolico L."/>
            <person name="Pelletier E."/>
            <person name="Couloux A."/>
            <person name="Segurens B."/>
            <person name="Wincker P."/>
            <person name="D'Hont A."/>
            <person name="Scarpelli C."/>
            <person name="Weissenbach J."/>
            <person name="Salanoubat M."/>
            <person name="Quetier F."/>
            <person name="Yu Y."/>
            <person name="Kim H.R."/>
            <person name="Rambo T."/>
            <person name="Currie J."/>
            <person name="Collura K."/>
            <person name="Luo M."/>
            <person name="Yang T."/>
            <person name="Ammiraju J.S.S."/>
            <person name="Engler F."/>
            <person name="Soderlund C."/>
            <person name="Wing R.A."/>
            <person name="Palmer L.E."/>
            <person name="de la Bastide M."/>
            <person name="Spiegel L."/>
            <person name="Nascimento L."/>
            <person name="Zutavern T."/>
            <person name="O'Shaughnessy A."/>
            <person name="Dike S."/>
            <person name="Dedhia N."/>
            <person name="Preston R."/>
            <person name="Balija V."/>
            <person name="McCombie W.R."/>
            <person name="Chow T."/>
            <person name="Chen H."/>
            <person name="Chung M."/>
            <person name="Chen C."/>
            <person name="Shaw J."/>
            <person name="Wu H."/>
            <person name="Hsiao K."/>
            <person name="Chao Y."/>
            <person name="Chu M."/>
            <person name="Cheng C."/>
            <person name="Hour A."/>
            <person name="Lee P."/>
            <person name="Lin S."/>
            <person name="Lin Y."/>
            <person name="Liou J."/>
            <person name="Liu S."/>
            <person name="Hsing Y."/>
            <person name="Raghuvanshi S."/>
            <person name="Mohanty A."/>
            <person name="Bharti A.K."/>
            <person name="Gaur A."/>
            <person name="Gupta V."/>
            <person name="Kumar D."/>
            <person name="Ravi V."/>
            <person name="Vij S."/>
            <person name="Kapur A."/>
            <person name="Khurana P."/>
            <person name="Khurana P."/>
            <person name="Khurana J.P."/>
            <person name="Tyagi A.K."/>
            <person name="Gaikwad K."/>
            <person name="Singh A."/>
            <person name="Dalal V."/>
            <person name="Srivastava S."/>
            <person name="Dixit A."/>
            <person name="Pal A.K."/>
            <person name="Ghazi I.A."/>
            <person name="Yadav M."/>
            <person name="Pandit A."/>
            <person name="Bhargava A."/>
            <person name="Sureshbabu K."/>
            <person name="Batra K."/>
            <person name="Sharma T.R."/>
            <person name="Mohapatra T."/>
            <person name="Singh N.K."/>
            <person name="Messing J."/>
            <person name="Nelson A.B."/>
            <person name="Fuks G."/>
            <person name="Kavchok S."/>
            <person name="Keizer G."/>
            <person name="Linton E."/>
            <person name="Llaca V."/>
            <person name="Song R."/>
            <person name="Tanyolac B."/>
            <person name="Young S."/>
            <person name="Ho-Il K."/>
            <person name="Hahn J.H."/>
            <person name="Sangsakoo G."/>
            <person name="Vanavichit A."/>
            <person name="de Mattos Luiz.A.T."/>
            <person name="Zimmer P.D."/>
            <person name="Malone G."/>
            <person name="Dellagostin O."/>
            <person name="de Oliveira A.C."/>
            <person name="Bevan M."/>
            <person name="Bancroft I."/>
            <person name="Minx P."/>
            <person name="Cordum H."/>
            <person name="Wilson R."/>
            <person name="Cheng Z."/>
            <person name="Jin W."/>
            <person name="Jiang J."/>
            <person name="Leong S.A."/>
            <person name="Iwama H."/>
            <person name="Gojobori T."/>
            <person name="Itoh T."/>
            <person name="Niimura Y."/>
            <person name="Fujii Y."/>
            <person name="Habara T."/>
            <person name="Sakai H."/>
            <person name="Sato Y."/>
            <person name="Wilson G."/>
            <person name="Kumar K."/>
            <person name="McCouch S."/>
            <person name="Juretic N."/>
            <person name="Hoen D."/>
            <person name="Wright S."/>
            <person name="Bruskiewich R."/>
            <person name="Bureau T."/>
            <person name="Miyao A."/>
            <person name="Hirochika H."/>
            <person name="Nishikawa T."/>
            <person name="Kadowaki K."/>
            <person name="Sugiura M."/>
            <person name="Burr B."/>
            <person name="Sasaki T."/>
        </authorList>
    </citation>
    <scope>NUCLEOTIDE SEQUENCE [LARGE SCALE GENOMIC DNA]</scope>
    <source>
        <strain evidence="3">cv. Nipponbare</strain>
    </source>
</reference>
<dbReference type="Proteomes" id="UP000000763">
    <property type="component" value="Chromosome 2"/>
</dbReference>
<evidence type="ECO:0000313" key="3">
    <source>
        <dbReference type="Proteomes" id="UP000000763"/>
    </source>
</evidence>
<accession>Q6ETC6</accession>
<feature type="region of interest" description="Disordered" evidence="1">
    <location>
        <begin position="114"/>
        <end position="133"/>
    </location>
</feature>
<reference evidence="3" key="2">
    <citation type="journal article" date="2008" name="Nucleic Acids Res.">
        <title>The rice annotation project database (RAP-DB): 2008 update.</title>
        <authorList>
            <consortium name="The rice annotation project (RAP)"/>
        </authorList>
    </citation>
    <scope>GENOME REANNOTATION</scope>
    <source>
        <strain evidence="3">cv. Nipponbare</strain>
    </source>
</reference>
<feature type="region of interest" description="Disordered" evidence="1">
    <location>
        <begin position="145"/>
        <end position="175"/>
    </location>
</feature>
<protein>
    <submittedName>
        <fullName evidence="2">Uncharacterized protein</fullName>
    </submittedName>
</protein>
<dbReference type="EMBL" id="AP004855">
    <property type="protein sequence ID" value="BAD28094.1"/>
    <property type="molecule type" value="Genomic_DNA"/>
</dbReference>
<sequence length="188" mass="19388">MSAIKKLYFFEADLLIVSQRMVTKRVTETGDTGKIIVEGFDEISRRVGSVDSGFVNFGGGSGGGASSQRQRRRERGGGEWIRHLLLLPSGDDGIEEGWRLAHAAAVLERGKSSIDGPWEVDPPPPGLGSGAGMRAAGAVALSVNSRLSGTGERAGADPAPPPPSPPAAAAKRRDGGIKVASAGGGVYL</sequence>
<name>Q6ETC6_ORYSJ</name>
<gene>
    <name evidence="2" type="primary">OJ1538_H05.5</name>
</gene>
<evidence type="ECO:0000313" key="2">
    <source>
        <dbReference type="EMBL" id="BAD28094.1"/>
    </source>
</evidence>
<proteinExistence type="predicted"/>
<evidence type="ECO:0000256" key="1">
    <source>
        <dbReference type="SAM" id="MobiDB-lite"/>
    </source>
</evidence>
<dbReference type="AlphaFoldDB" id="Q6ETC6"/>
<organism evidence="2 3">
    <name type="scientific">Oryza sativa subsp. japonica</name>
    <name type="common">Rice</name>
    <dbReference type="NCBI Taxonomy" id="39947"/>
    <lineage>
        <taxon>Eukaryota</taxon>
        <taxon>Viridiplantae</taxon>
        <taxon>Streptophyta</taxon>
        <taxon>Embryophyta</taxon>
        <taxon>Tracheophyta</taxon>
        <taxon>Spermatophyta</taxon>
        <taxon>Magnoliopsida</taxon>
        <taxon>Liliopsida</taxon>
        <taxon>Poales</taxon>
        <taxon>Poaceae</taxon>
        <taxon>BOP clade</taxon>
        <taxon>Oryzoideae</taxon>
        <taxon>Oryzeae</taxon>
        <taxon>Oryzinae</taxon>
        <taxon>Oryza</taxon>
        <taxon>Oryza sativa</taxon>
    </lineage>
</organism>